<dbReference type="PRINTS" id="PR00081">
    <property type="entry name" value="GDHRDH"/>
</dbReference>
<dbReference type="PANTHER" id="PTHR42760:SF133">
    <property type="entry name" value="3-OXOACYL-[ACYL-CARRIER-PROTEIN] REDUCTASE"/>
    <property type="match status" value="1"/>
</dbReference>
<evidence type="ECO:0000256" key="4">
    <source>
        <dbReference type="RuleBase" id="RU000363"/>
    </source>
</evidence>
<dbReference type="Pfam" id="PF00106">
    <property type="entry name" value="adh_short"/>
    <property type="match status" value="1"/>
</dbReference>
<evidence type="ECO:0000313" key="7">
    <source>
        <dbReference type="Proteomes" id="UP001174691"/>
    </source>
</evidence>
<evidence type="ECO:0000256" key="2">
    <source>
        <dbReference type="ARBA" id="ARBA00022857"/>
    </source>
</evidence>
<dbReference type="InterPro" id="IPR036291">
    <property type="entry name" value="NAD(P)-bd_dom_sf"/>
</dbReference>
<organism evidence="6 7">
    <name type="scientific">Coniochaeta hoffmannii</name>
    <dbReference type="NCBI Taxonomy" id="91930"/>
    <lineage>
        <taxon>Eukaryota</taxon>
        <taxon>Fungi</taxon>
        <taxon>Dikarya</taxon>
        <taxon>Ascomycota</taxon>
        <taxon>Pezizomycotina</taxon>
        <taxon>Sordariomycetes</taxon>
        <taxon>Sordariomycetidae</taxon>
        <taxon>Coniochaetales</taxon>
        <taxon>Coniochaetaceae</taxon>
        <taxon>Coniochaeta</taxon>
    </lineage>
</organism>
<protein>
    <submittedName>
        <fullName evidence="6">NAD(P)-binding protein</fullName>
    </submittedName>
</protein>
<reference evidence="6" key="1">
    <citation type="submission" date="2022-07" db="EMBL/GenBank/DDBJ databases">
        <title>Fungi with potential for degradation of polypropylene.</title>
        <authorList>
            <person name="Gostincar C."/>
        </authorList>
    </citation>
    <scope>NUCLEOTIDE SEQUENCE</scope>
    <source>
        <strain evidence="6">EXF-13287</strain>
    </source>
</reference>
<dbReference type="InterPro" id="IPR020904">
    <property type="entry name" value="Sc_DH/Rdtase_CS"/>
</dbReference>
<dbReference type="PANTHER" id="PTHR42760">
    <property type="entry name" value="SHORT-CHAIN DEHYDROGENASES/REDUCTASES FAMILY MEMBER"/>
    <property type="match status" value="1"/>
</dbReference>
<dbReference type="AlphaFoldDB" id="A0AA38RVW5"/>
<gene>
    <name evidence="6" type="ORF">NKR19_g2692</name>
</gene>
<evidence type="ECO:0000256" key="1">
    <source>
        <dbReference type="ARBA" id="ARBA00006484"/>
    </source>
</evidence>
<dbReference type="PRINTS" id="PR00080">
    <property type="entry name" value="SDRFAMILY"/>
</dbReference>
<evidence type="ECO:0000313" key="6">
    <source>
        <dbReference type="EMBL" id="KAJ9160994.1"/>
    </source>
</evidence>
<accession>A0AA38RVW5</accession>
<evidence type="ECO:0000259" key="5">
    <source>
        <dbReference type="SMART" id="SM00822"/>
    </source>
</evidence>
<dbReference type="Proteomes" id="UP001174691">
    <property type="component" value="Unassembled WGS sequence"/>
</dbReference>
<dbReference type="GO" id="GO:0016616">
    <property type="term" value="F:oxidoreductase activity, acting on the CH-OH group of donors, NAD or NADP as acceptor"/>
    <property type="evidence" value="ECO:0007669"/>
    <property type="project" value="UniProtKB-ARBA"/>
</dbReference>
<dbReference type="GO" id="GO:0006633">
    <property type="term" value="P:fatty acid biosynthetic process"/>
    <property type="evidence" value="ECO:0007669"/>
    <property type="project" value="TreeGrafter"/>
</dbReference>
<evidence type="ECO:0000256" key="3">
    <source>
        <dbReference type="ARBA" id="ARBA00023002"/>
    </source>
</evidence>
<keyword evidence="7" id="KW-1185">Reference proteome</keyword>
<comment type="caution">
    <text evidence="6">The sequence shown here is derived from an EMBL/GenBank/DDBJ whole genome shotgun (WGS) entry which is preliminary data.</text>
</comment>
<comment type="similarity">
    <text evidence="1 4">Belongs to the short-chain dehydrogenases/reductases (SDR) family.</text>
</comment>
<dbReference type="InterPro" id="IPR002347">
    <property type="entry name" value="SDR_fam"/>
</dbReference>
<dbReference type="GO" id="GO:0048038">
    <property type="term" value="F:quinone binding"/>
    <property type="evidence" value="ECO:0007669"/>
    <property type="project" value="TreeGrafter"/>
</dbReference>
<keyword evidence="3" id="KW-0560">Oxidoreductase</keyword>
<dbReference type="SMART" id="SM00822">
    <property type="entry name" value="PKS_KR"/>
    <property type="match status" value="1"/>
</dbReference>
<keyword evidence="2" id="KW-0521">NADP</keyword>
<proteinExistence type="inferred from homology"/>
<dbReference type="FunFam" id="3.40.50.720:FF:000084">
    <property type="entry name" value="Short-chain dehydrogenase reductase"/>
    <property type="match status" value="1"/>
</dbReference>
<dbReference type="EMBL" id="JANBVN010000028">
    <property type="protein sequence ID" value="KAJ9160994.1"/>
    <property type="molecule type" value="Genomic_DNA"/>
</dbReference>
<dbReference type="Gene3D" id="3.40.50.720">
    <property type="entry name" value="NAD(P)-binding Rossmann-like Domain"/>
    <property type="match status" value="1"/>
</dbReference>
<dbReference type="InterPro" id="IPR057326">
    <property type="entry name" value="KR_dom"/>
</dbReference>
<dbReference type="SUPFAM" id="SSF51735">
    <property type="entry name" value="NAD(P)-binding Rossmann-fold domains"/>
    <property type="match status" value="1"/>
</dbReference>
<name>A0AA38RVW5_9PEZI</name>
<sequence length="240" mass="25471">MASKLGFSLLNKHCVITGGTRGIGKAIADRFLAEGAHVTVVGRSAPAVQAQDHDRSKIMYHRGDVTDETTWKNISRQMRDPDVLVNCAGVTQRKLLVGLESEDARGIIDTNLYSAILGCRYAAKSMMRNKRGGCIINVSSLLARKGVEGTSIYAATKAGLLGLTSSLAVEYGRFNVRVNALVPGYIDTAMTDNLDPGRLANIPLGRFGAVDEVADAAAFLAKNPYASNCILNIDGGLSAA</sequence>
<feature type="domain" description="Ketoreductase" evidence="5">
    <location>
        <begin position="12"/>
        <end position="174"/>
    </location>
</feature>
<dbReference type="PROSITE" id="PS00061">
    <property type="entry name" value="ADH_SHORT"/>
    <property type="match status" value="1"/>
</dbReference>